<dbReference type="PANTHER" id="PTHR47691">
    <property type="entry name" value="REGULATOR-RELATED"/>
    <property type="match status" value="1"/>
</dbReference>
<dbReference type="PANTHER" id="PTHR47691:SF3">
    <property type="entry name" value="HTH-TYPE TRANSCRIPTIONAL REGULATOR RV0890C-RELATED"/>
    <property type="match status" value="1"/>
</dbReference>
<evidence type="ECO:0000256" key="1">
    <source>
        <dbReference type="PROSITE-ProRule" id="PRU00339"/>
    </source>
</evidence>
<evidence type="ECO:0000259" key="2">
    <source>
        <dbReference type="Pfam" id="PF13191"/>
    </source>
</evidence>
<dbReference type="Gene3D" id="1.25.40.10">
    <property type="entry name" value="Tetratricopeptide repeat domain"/>
    <property type="match status" value="1"/>
</dbReference>
<reference evidence="3 4" key="1">
    <citation type="submission" date="2020-02" db="EMBL/GenBank/DDBJ databases">
        <title>Whole-genome analyses of novel actinobacteria.</title>
        <authorList>
            <person name="Sahin N."/>
            <person name="Gencbay T."/>
        </authorList>
    </citation>
    <scope>NUCLEOTIDE SEQUENCE [LARGE SCALE GENOMIC DNA]</scope>
    <source>
        <strain evidence="3 4">HC44</strain>
    </source>
</reference>
<name>A0A6G4VCZ3_9ACTN</name>
<dbReference type="InterPro" id="IPR027417">
    <property type="entry name" value="P-loop_NTPase"/>
</dbReference>
<dbReference type="Proteomes" id="UP000472335">
    <property type="component" value="Unassembled WGS sequence"/>
</dbReference>
<organism evidence="3 4">
    <name type="scientific">Streptomyces scabichelini</name>
    <dbReference type="NCBI Taxonomy" id="2711217"/>
    <lineage>
        <taxon>Bacteria</taxon>
        <taxon>Bacillati</taxon>
        <taxon>Actinomycetota</taxon>
        <taxon>Actinomycetes</taxon>
        <taxon>Kitasatosporales</taxon>
        <taxon>Streptomycetaceae</taxon>
        <taxon>Streptomyces</taxon>
    </lineage>
</organism>
<keyword evidence="1" id="KW-0802">TPR repeat</keyword>
<protein>
    <submittedName>
        <fullName evidence="3">Tetratricopeptide repeat protein</fullName>
    </submittedName>
</protein>
<dbReference type="AlphaFoldDB" id="A0A6G4VCZ3"/>
<dbReference type="PROSITE" id="PS50005">
    <property type="entry name" value="TPR"/>
    <property type="match status" value="1"/>
</dbReference>
<keyword evidence="4" id="KW-1185">Reference proteome</keyword>
<dbReference type="EMBL" id="JAAKZY010000112">
    <property type="protein sequence ID" value="NGO11673.1"/>
    <property type="molecule type" value="Genomic_DNA"/>
</dbReference>
<dbReference type="Pfam" id="PF13191">
    <property type="entry name" value="AAA_16"/>
    <property type="match status" value="1"/>
</dbReference>
<proteinExistence type="predicted"/>
<dbReference type="SMART" id="SM00028">
    <property type="entry name" value="TPR"/>
    <property type="match status" value="4"/>
</dbReference>
<accession>A0A6G4VCZ3</accession>
<dbReference type="PRINTS" id="PR00364">
    <property type="entry name" value="DISEASERSIST"/>
</dbReference>
<dbReference type="InterPro" id="IPR011990">
    <property type="entry name" value="TPR-like_helical_dom_sf"/>
</dbReference>
<comment type="caution">
    <text evidence="3">The sequence shown here is derived from an EMBL/GenBank/DDBJ whole genome shotgun (WGS) entry which is preliminary data.</text>
</comment>
<dbReference type="Gene3D" id="3.40.50.300">
    <property type="entry name" value="P-loop containing nucleotide triphosphate hydrolases"/>
    <property type="match status" value="1"/>
</dbReference>
<gene>
    <name evidence="3" type="ORF">G5C60_29780</name>
</gene>
<dbReference type="SUPFAM" id="SSF52540">
    <property type="entry name" value="P-loop containing nucleoside triphosphate hydrolases"/>
    <property type="match status" value="1"/>
</dbReference>
<evidence type="ECO:0000313" key="4">
    <source>
        <dbReference type="Proteomes" id="UP000472335"/>
    </source>
</evidence>
<dbReference type="Pfam" id="PF13424">
    <property type="entry name" value="TPR_12"/>
    <property type="match status" value="1"/>
</dbReference>
<sequence length="774" mass="83599">MVESVSVWAAGETGRSADDRIRALSELLAEQAAAQPSLARELRNWLTTVVASGEPSAHAGHEVANAIGTAAEITGTVVQAGDIRGGVHIHPVLSDPTIARAPAVPRQLPPVPVHFTNRRRELAELDGLTASSRDGPVIAVISGPAGVGKTALARRWLRSLAEVFPDGQLYADLRGHSVEGPARPSELLAEFLRAFGHTRIPAELDERAALWRSVTAGTRIALLLDNVLSAAQVRPLLPGTTHALTAVTSRSRLTGLGMDGATFHPLDVFATGDAVELLSRRVGVERVRKEPEAALAMAKACAGLPLAMCVAAARAAARPRQPLAVMAGALGDEGGSALDALRVEGKYAVRAALDESYRLLTPEVARGYRRLSLAPVPLLTPPVAAAACAVPAAEAERLLDELAEVNLVEDLGPELRTGLGRYRFHDLIRAHAEGLAGERETPADMTAVVRRVVHFYLSAATSAESLLTPSHRTLPRDYARPPAPPPFSDAPGALRWLDAERLHLMAVLRTAAKRNWHALAWQLADAMWPAFLRLRPYDMWIEAHEIGLAAAREAGHREGVRRMLTSGGAGLRNVGRYQEAVAWFSEALETAQEDMARRDEAQALHGLGQTHRLAGRLAEAHSYFGRALALREAMGYRRGAALTRLCLGDTALAADRPDEAVPYLTRARQDLLAEDDHYDAARALAYLGRAEALRTDGSQELAEHRLRQSLAEFEIAGSVHWQGRVLEMLGEGAEERGDSERAGDWYEKSLARYATVSESDKRRLENRLRNLGSS</sequence>
<dbReference type="InterPro" id="IPR041664">
    <property type="entry name" value="AAA_16"/>
</dbReference>
<feature type="repeat" description="TPR" evidence="1">
    <location>
        <begin position="601"/>
        <end position="634"/>
    </location>
</feature>
<feature type="domain" description="Orc1-like AAA ATPase" evidence="2">
    <location>
        <begin position="115"/>
        <end position="228"/>
    </location>
</feature>
<evidence type="ECO:0000313" key="3">
    <source>
        <dbReference type="EMBL" id="NGO11673.1"/>
    </source>
</evidence>
<dbReference type="InterPro" id="IPR019734">
    <property type="entry name" value="TPR_rpt"/>
</dbReference>
<dbReference type="SUPFAM" id="SSF48452">
    <property type="entry name" value="TPR-like"/>
    <property type="match status" value="1"/>
</dbReference>